<name>A0A1Y1Z6M1_9FUNG</name>
<evidence type="ECO:0000256" key="2">
    <source>
        <dbReference type="SAM" id="Phobius"/>
    </source>
</evidence>
<feature type="signal peptide" evidence="3">
    <location>
        <begin position="1"/>
        <end position="27"/>
    </location>
</feature>
<reference evidence="4 5" key="1">
    <citation type="submission" date="2016-07" db="EMBL/GenBank/DDBJ databases">
        <title>Pervasive Adenine N6-methylation of Active Genes in Fungi.</title>
        <authorList>
            <consortium name="DOE Joint Genome Institute"/>
            <person name="Mondo S.J."/>
            <person name="Dannebaum R.O."/>
            <person name="Kuo R.C."/>
            <person name="Labutti K."/>
            <person name="Haridas S."/>
            <person name="Kuo A."/>
            <person name="Salamov A."/>
            <person name="Ahrendt S.R."/>
            <person name="Lipzen A."/>
            <person name="Sullivan W."/>
            <person name="Andreopoulos W.B."/>
            <person name="Clum A."/>
            <person name="Lindquist E."/>
            <person name="Daum C."/>
            <person name="Ramamoorthy G.K."/>
            <person name="Gryganskyi A."/>
            <person name="Culley D."/>
            <person name="Magnuson J.K."/>
            <person name="James T.Y."/>
            <person name="O'Malley M.A."/>
            <person name="Stajich J.E."/>
            <person name="Spatafora J.W."/>
            <person name="Visel A."/>
            <person name="Grigoriev I.V."/>
        </authorList>
    </citation>
    <scope>NUCLEOTIDE SEQUENCE [LARGE SCALE GENOMIC DNA]</scope>
    <source>
        <strain evidence="4 5">CBS 931.73</strain>
    </source>
</reference>
<keyword evidence="2" id="KW-0812">Transmembrane</keyword>
<keyword evidence="2" id="KW-0472">Membrane</keyword>
<keyword evidence="2" id="KW-1133">Transmembrane helix</keyword>
<feature type="region of interest" description="Disordered" evidence="1">
    <location>
        <begin position="45"/>
        <end position="95"/>
    </location>
</feature>
<dbReference type="InParanoid" id="A0A1Y1Z6M1"/>
<feature type="region of interest" description="Disordered" evidence="1">
    <location>
        <begin position="608"/>
        <end position="627"/>
    </location>
</feature>
<feature type="region of interest" description="Disordered" evidence="1">
    <location>
        <begin position="164"/>
        <end position="185"/>
    </location>
</feature>
<comment type="caution">
    <text evidence="4">The sequence shown here is derived from an EMBL/GenBank/DDBJ whole genome shotgun (WGS) entry which is preliminary data.</text>
</comment>
<feature type="compositionally biased region" description="Polar residues" evidence="1">
    <location>
        <begin position="380"/>
        <end position="390"/>
    </location>
</feature>
<feature type="compositionally biased region" description="Polar residues" evidence="1">
    <location>
        <begin position="73"/>
        <end position="95"/>
    </location>
</feature>
<evidence type="ECO:0000256" key="3">
    <source>
        <dbReference type="SAM" id="SignalP"/>
    </source>
</evidence>
<sequence length="736" mass="78204">MLLLKSFVGSIKLPILSLAAFATVSNSLTLGSPSQGNYRALEESSNLLDQKHPRPHRVKRQDDGYDGDDDGPTSFTPSIIQSPATQPWSNRPTSFGVTSILPSNAISSQIPANSIPQVAPTSNMNLTPYPNGTPNPNVPAVTPPINPAPPPLAQTTNPPNPPITSASQFVSANPPLPTSNIGPPYSSLVNPSTSFADSRLYTPTAVPPSSLMYSTSIPINSNTLLPTPSPAVTMSNSISSYNDIPSFSSVESVAPADPSGYAPPYPQVNGTDSDTNTNDVSTGSDGGGETNNSGAIAGGVVGGVAAIAILGGLIAYRHRRNKREGSDMASLEGDGHDPSSSEQGFFAKFNRGIRGQSSIPFARQGNQPPAPDGNMRQDVAQDTPSMSMNVNIDRPPNRFDPPGLSTHEPQNNRSLVNGPNSAPESYEKEPDFPESVRSTRSLTSPNRTQPNSITTTPLPSFQNEPVNLKNPIYHKPTSEPGSRTLAKNLDSELNSAMAPPIIANMAIARSHENGVSHSLGKSSGALSQPDEDTPDVATISQCEWPLEPQGNDSVSHISKDVVAEPRNGPPEVPKKEFSSSNSNFDIQNMPGLVKIKNETPRDQVKNLRLGNPSKTSLASKKSAMSEGGNFEEPLEETVIVGFSQSQSTLSSHASEGPAVHRPFSNNDLYNTRLVMTAVSSYMPQRPNELLVLPGDKLMINAKLKLNHKPTLGRSAGNNRVKEQYATKLFVGVTTSL</sequence>
<feature type="region of interest" description="Disordered" evidence="1">
    <location>
        <begin position="564"/>
        <end position="583"/>
    </location>
</feature>
<organism evidence="4 5">
    <name type="scientific">Basidiobolus meristosporus CBS 931.73</name>
    <dbReference type="NCBI Taxonomy" id="1314790"/>
    <lineage>
        <taxon>Eukaryota</taxon>
        <taxon>Fungi</taxon>
        <taxon>Fungi incertae sedis</taxon>
        <taxon>Zoopagomycota</taxon>
        <taxon>Entomophthoromycotina</taxon>
        <taxon>Basidiobolomycetes</taxon>
        <taxon>Basidiobolales</taxon>
        <taxon>Basidiobolaceae</taxon>
        <taxon>Basidiobolus</taxon>
    </lineage>
</organism>
<dbReference type="EMBL" id="MCFE01000021">
    <property type="protein sequence ID" value="ORY05890.1"/>
    <property type="molecule type" value="Genomic_DNA"/>
</dbReference>
<feature type="compositionally biased region" description="Polar residues" evidence="1">
    <location>
        <begin position="407"/>
        <end position="423"/>
    </location>
</feature>
<protein>
    <recommendedName>
        <fullName evidence="6">SH3 domain-containing protein</fullName>
    </recommendedName>
</protein>
<feature type="compositionally biased region" description="Polar residues" evidence="1">
    <location>
        <begin position="515"/>
        <end position="526"/>
    </location>
</feature>
<accession>A0A1Y1Z6M1</accession>
<feature type="compositionally biased region" description="Low complexity" evidence="1">
    <location>
        <begin position="268"/>
        <end position="283"/>
    </location>
</feature>
<feature type="region of interest" description="Disordered" evidence="1">
    <location>
        <begin position="325"/>
        <end position="344"/>
    </location>
</feature>
<gene>
    <name evidence="4" type="ORF">K493DRAFT_296292</name>
</gene>
<dbReference type="AlphaFoldDB" id="A0A1Y1Z6M1"/>
<keyword evidence="5" id="KW-1185">Reference proteome</keyword>
<feature type="chain" id="PRO_5012192251" description="SH3 domain-containing protein" evidence="3">
    <location>
        <begin position="28"/>
        <end position="736"/>
    </location>
</feature>
<feature type="region of interest" description="Disordered" evidence="1">
    <location>
        <begin position="358"/>
        <end position="465"/>
    </location>
</feature>
<keyword evidence="3" id="KW-0732">Signal</keyword>
<evidence type="ECO:0008006" key="6">
    <source>
        <dbReference type="Google" id="ProtNLM"/>
    </source>
</evidence>
<feature type="compositionally biased region" description="Polar residues" evidence="1">
    <location>
        <begin position="436"/>
        <end position="465"/>
    </location>
</feature>
<evidence type="ECO:0000313" key="5">
    <source>
        <dbReference type="Proteomes" id="UP000193498"/>
    </source>
</evidence>
<feature type="transmembrane region" description="Helical" evidence="2">
    <location>
        <begin position="295"/>
        <end position="316"/>
    </location>
</feature>
<feature type="region of interest" description="Disordered" evidence="1">
    <location>
        <begin position="513"/>
        <end position="535"/>
    </location>
</feature>
<feature type="region of interest" description="Disordered" evidence="1">
    <location>
        <begin position="252"/>
        <end position="291"/>
    </location>
</feature>
<dbReference type="Proteomes" id="UP000193498">
    <property type="component" value="Unassembled WGS sequence"/>
</dbReference>
<feature type="compositionally biased region" description="Polar residues" evidence="1">
    <location>
        <begin position="358"/>
        <end position="367"/>
    </location>
</feature>
<evidence type="ECO:0000313" key="4">
    <source>
        <dbReference type="EMBL" id="ORY05890.1"/>
    </source>
</evidence>
<evidence type="ECO:0000256" key="1">
    <source>
        <dbReference type="SAM" id="MobiDB-lite"/>
    </source>
</evidence>
<proteinExistence type="predicted"/>